<evidence type="ECO:0000256" key="2">
    <source>
        <dbReference type="ARBA" id="ARBA00007783"/>
    </source>
</evidence>
<dbReference type="AlphaFoldDB" id="A0A1V1P0V2"/>
<evidence type="ECO:0000256" key="7">
    <source>
        <dbReference type="ARBA" id="ARBA00023047"/>
    </source>
</evidence>
<dbReference type="GO" id="GO:0015920">
    <property type="term" value="P:lipopolysaccharide transport"/>
    <property type="evidence" value="ECO:0007669"/>
    <property type="project" value="TreeGrafter"/>
</dbReference>
<comment type="similarity">
    <text evidence="2">Belongs to the ABC-2 integral membrane protein family.</text>
</comment>
<evidence type="ECO:0000256" key="6">
    <source>
        <dbReference type="ARBA" id="ARBA00022989"/>
    </source>
</evidence>
<keyword evidence="5 9" id="KW-0812">Transmembrane</keyword>
<protein>
    <submittedName>
        <fullName evidence="11">Lipopolysaccharide transport system permease protein</fullName>
    </submittedName>
</protein>
<dbReference type="EMBL" id="ATBP01000962">
    <property type="protein sequence ID" value="ETR68414.1"/>
    <property type="molecule type" value="Genomic_DNA"/>
</dbReference>
<comment type="caution">
    <text evidence="11">The sequence shown here is derived from an EMBL/GenBank/DDBJ whole genome shotgun (WGS) entry which is preliminary data.</text>
</comment>
<evidence type="ECO:0000256" key="3">
    <source>
        <dbReference type="ARBA" id="ARBA00022448"/>
    </source>
</evidence>
<evidence type="ECO:0000313" key="11">
    <source>
        <dbReference type="EMBL" id="ETR68414.1"/>
    </source>
</evidence>
<feature type="transmembrane region" description="Helical" evidence="9">
    <location>
        <begin position="81"/>
        <end position="98"/>
    </location>
</feature>
<proteinExistence type="inferred from homology"/>
<evidence type="ECO:0000256" key="1">
    <source>
        <dbReference type="ARBA" id="ARBA00004651"/>
    </source>
</evidence>
<keyword evidence="7" id="KW-0762">Sugar transport</keyword>
<feature type="transmembrane region" description="Helical" evidence="9">
    <location>
        <begin position="7"/>
        <end position="40"/>
    </location>
</feature>
<name>A0A1V1P0V2_9BACT</name>
<keyword evidence="3" id="KW-0813">Transport</keyword>
<feature type="domain" description="ABC-2 type transporter transmembrane" evidence="10">
    <location>
        <begin position="2"/>
        <end position="125"/>
    </location>
</feature>
<gene>
    <name evidence="11" type="ORF">OMM_04580</name>
</gene>
<reference evidence="12" key="1">
    <citation type="submission" date="2012-11" db="EMBL/GenBank/DDBJ databases">
        <authorList>
            <person name="Lucero-Rivera Y.E."/>
            <person name="Tovar-Ramirez D."/>
        </authorList>
    </citation>
    <scope>NUCLEOTIDE SEQUENCE [LARGE SCALE GENOMIC DNA]</scope>
    <source>
        <strain evidence="12">Araruama</strain>
    </source>
</reference>
<dbReference type="GO" id="GO:0005886">
    <property type="term" value="C:plasma membrane"/>
    <property type="evidence" value="ECO:0007669"/>
    <property type="project" value="UniProtKB-SubCell"/>
</dbReference>
<organism evidence="11 12">
    <name type="scientific">Candidatus Magnetoglobus multicellularis str. Araruama</name>
    <dbReference type="NCBI Taxonomy" id="890399"/>
    <lineage>
        <taxon>Bacteria</taxon>
        <taxon>Pseudomonadati</taxon>
        <taxon>Thermodesulfobacteriota</taxon>
        <taxon>Desulfobacteria</taxon>
        <taxon>Desulfobacterales</taxon>
        <taxon>Desulfobacteraceae</taxon>
        <taxon>Candidatus Magnetoglobus</taxon>
    </lineage>
</organism>
<sequence>MNYVKKVVFPLEILIIIKCLGTLVNALFSLSAFILVFLLLMQFLHWTILLLPIVWLPMIFFTLGCGYFVSSLGVFIRDLNSSVSILTTMLLFMTPVFYSNHAVPEKFRFFYQINPIAIFINNARRVVLWGLLPDWPIFFGVNLFHSNLCPGFCIFMKSRKGFADVM</sequence>
<keyword evidence="8 9" id="KW-0472">Membrane</keyword>
<accession>A0A1V1P0V2</accession>
<keyword evidence="7" id="KW-0625">Polysaccharide transport</keyword>
<evidence type="ECO:0000259" key="10">
    <source>
        <dbReference type="Pfam" id="PF01061"/>
    </source>
</evidence>
<feature type="transmembrane region" description="Helical" evidence="9">
    <location>
        <begin position="135"/>
        <end position="156"/>
    </location>
</feature>
<dbReference type="Proteomes" id="UP000189670">
    <property type="component" value="Unassembled WGS sequence"/>
</dbReference>
<keyword evidence="6 9" id="KW-1133">Transmembrane helix</keyword>
<dbReference type="GO" id="GO:0015774">
    <property type="term" value="P:polysaccharide transport"/>
    <property type="evidence" value="ECO:0007669"/>
    <property type="project" value="UniProtKB-KW"/>
</dbReference>
<comment type="subcellular location">
    <subcellularLocation>
        <location evidence="1">Cell membrane</location>
        <topology evidence="1">Multi-pass membrane protein</topology>
    </subcellularLocation>
</comment>
<dbReference type="GO" id="GO:0140359">
    <property type="term" value="F:ABC-type transporter activity"/>
    <property type="evidence" value="ECO:0007669"/>
    <property type="project" value="InterPro"/>
</dbReference>
<dbReference type="InterPro" id="IPR013525">
    <property type="entry name" value="ABC2_TM"/>
</dbReference>
<keyword evidence="4" id="KW-1003">Cell membrane</keyword>
<dbReference type="Pfam" id="PF01061">
    <property type="entry name" value="ABC2_membrane"/>
    <property type="match status" value="1"/>
</dbReference>
<evidence type="ECO:0000256" key="4">
    <source>
        <dbReference type="ARBA" id="ARBA00022475"/>
    </source>
</evidence>
<evidence type="ECO:0000256" key="9">
    <source>
        <dbReference type="SAM" id="Phobius"/>
    </source>
</evidence>
<evidence type="ECO:0000256" key="8">
    <source>
        <dbReference type="ARBA" id="ARBA00023136"/>
    </source>
</evidence>
<dbReference type="PANTHER" id="PTHR30413">
    <property type="entry name" value="INNER MEMBRANE TRANSPORT PERMEASE"/>
    <property type="match status" value="1"/>
</dbReference>
<feature type="transmembrane region" description="Helical" evidence="9">
    <location>
        <begin position="46"/>
        <end position="69"/>
    </location>
</feature>
<dbReference type="PANTHER" id="PTHR30413:SF10">
    <property type="entry name" value="CAPSULE POLYSACCHARIDE EXPORT INNER-MEMBRANE PROTEIN CTRC"/>
    <property type="match status" value="1"/>
</dbReference>
<evidence type="ECO:0000256" key="5">
    <source>
        <dbReference type="ARBA" id="ARBA00022692"/>
    </source>
</evidence>
<evidence type="ECO:0000313" key="12">
    <source>
        <dbReference type="Proteomes" id="UP000189670"/>
    </source>
</evidence>